<reference evidence="1" key="1">
    <citation type="submission" date="2016-10" db="EMBL/GenBank/DDBJ databases">
        <authorList>
            <person name="Varghese N."/>
        </authorList>
    </citation>
    <scope>NUCLEOTIDE SEQUENCE</scope>
</reference>
<sequence>MARDSFGKGLGEGKIVMLGDNRYGLVEEYDPAVKERTLAYYKAGDAFSREQIKVTKDPNLQVVKTTK</sequence>
<accession>A0A218MKA8</accession>
<organism evidence="1">
    <name type="scientific">uncultured virus</name>
    <dbReference type="NCBI Taxonomy" id="340016"/>
    <lineage>
        <taxon>Viruses</taxon>
        <taxon>environmental samples</taxon>
    </lineage>
</organism>
<protein>
    <submittedName>
        <fullName evidence="1">Uncharacterized protein</fullName>
    </submittedName>
</protein>
<dbReference type="EMBL" id="KY052794">
    <property type="protein sequence ID" value="ASE99713.1"/>
    <property type="molecule type" value="Genomic_DNA"/>
</dbReference>
<proteinExistence type="predicted"/>
<evidence type="ECO:0000313" key="1">
    <source>
        <dbReference type="EMBL" id="ASE99713.1"/>
    </source>
</evidence>
<reference evidence="1" key="2">
    <citation type="journal article" date="2017" name="Nat. Commun.">
        <title>Single-virus genomics reveals hidden cosmopolitan and abundant viruses.</title>
        <authorList>
            <person name="Martinez-Hernandez F."/>
            <person name="Fornas O."/>
            <person name="Lluesma Gomez M."/>
            <person name="Bolduc B."/>
            <person name="de la Cruz Pena M.J."/>
            <person name="Martinez J.M."/>
            <person name="Anton J."/>
            <person name="Gasol J.M."/>
            <person name="Rosselli R."/>
            <person name="Rodriguez-Valera F."/>
            <person name="Sullivan M.B."/>
            <person name="Acinas S.G."/>
            <person name="Martinez-Garcia M."/>
        </authorList>
    </citation>
    <scope>NUCLEOTIDE SEQUENCE</scope>
</reference>
<name>A0A218MKA8_9VIRU</name>